<dbReference type="EMBL" id="GISG01242094">
    <property type="protein sequence ID" value="MBA4669010.1"/>
    <property type="molecule type" value="Transcribed_RNA"/>
</dbReference>
<reference evidence="1" key="2">
    <citation type="submission" date="2020-07" db="EMBL/GenBank/DDBJ databases">
        <authorList>
            <person name="Vera ALvarez R."/>
            <person name="Arias-Moreno D.M."/>
            <person name="Jimenez-Jacinto V."/>
            <person name="Jimenez-Bremont J.F."/>
            <person name="Swaminathan K."/>
            <person name="Moose S.P."/>
            <person name="Guerrero-Gonzalez M.L."/>
            <person name="Marino-Ramirez L."/>
            <person name="Landsman D."/>
            <person name="Rodriguez-Kessler M."/>
            <person name="Delgado-Sanchez P."/>
        </authorList>
    </citation>
    <scope>NUCLEOTIDE SEQUENCE</scope>
    <source>
        <tissue evidence="1">Cladode</tissue>
    </source>
</reference>
<organism evidence="1">
    <name type="scientific">Opuntia streptacantha</name>
    <name type="common">Prickly pear cactus</name>
    <name type="synonym">Opuntia cardona</name>
    <dbReference type="NCBI Taxonomy" id="393608"/>
    <lineage>
        <taxon>Eukaryota</taxon>
        <taxon>Viridiplantae</taxon>
        <taxon>Streptophyta</taxon>
        <taxon>Embryophyta</taxon>
        <taxon>Tracheophyta</taxon>
        <taxon>Spermatophyta</taxon>
        <taxon>Magnoliopsida</taxon>
        <taxon>eudicotyledons</taxon>
        <taxon>Gunneridae</taxon>
        <taxon>Pentapetalae</taxon>
        <taxon>Caryophyllales</taxon>
        <taxon>Cactineae</taxon>
        <taxon>Cactaceae</taxon>
        <taxon>Opuntioideae</taxon>
        <taxon>Opuntia</taxon>
    </lineage>
</organism>
<protein>
    <submittedName>
        <fullName evidence="1">Uncharacterized protein</fullName>
    </submittedName>
</protein>
<sequence length="138" mass="15661">MGSSSCFLHSPLHQFLPPPPLSSSSSSGPFSLSSRPFFIYCRNAEGKRKVSRVPMASLHHRLGPQDIDSCKRRALLILGVSIFPFLPWKNEAFEVDAVVSLFNSENQTVKYRALGKRWFVILRHFELQLRKGAWTEGE</sequence>
<name>A0A7C9AKI3_OPUST</name>
<dbReference type="AlphaFoldDB" id="A0A7C9AKI3"/>
<accession>A0A7C9AKI3</accession>
<evidence type="ECO:0000313" key="1">
    <source>
        <dbReference type="EMBL" id="MBA4669010.1"/>
    </source>
</evidence>
<proteinExistence type="predicted"/>
<reference evidence="1" key="1">
    <citation type="journal article" date="2013" name="J. Plant Res.">
        <title>Effect of fungi and light on seed germination of three Opuntia species from semiarid lands of central Mexico.</title>
        <authorList>
            <person name="Delgado-Sanchez P."/>
            <person name="Jimenez-Bremont J.F."/>
            <person name="Guerrero-Gonzalez Mde L."/>
            <person name="Flores J."/>
        </authorList>
    </citation>
    <scope>NUCLEOTIDE SEQUENCE</scope>
    <source>
        <tissue evidence="1">Cladode</tissue>
    </source>
</reference>